<dbReference type="EMBL" id="OX459961">
    <property type="protein sequence ID" value="CAI9165925.1"/>
    <property type="molecule type" value="Genomic_DNA"/>
</dbReference>
<name>A0ABN8YWE5_RANTA</name>
<reference evidence="2" key="1">
    <citation type="submission" date="2023-04" db="EMBL/GenBank/DDBJ databases">
        <authorList>
            <consortium name="ELIXIR-Norway"/>
        </authorList>
    </citation>
    <scope>NUCLEOTIDE SEQUENCE [LARGE SCALE GENOMIC DNA]</scope>
</reference>
<evidence type="ECO:0000313" key="2">
    <source>
        <dbReference type="EMBL" id="CAI9165925.1"/>
    </source>
</evidence>
<feature type="region of interest" description="Disordered" evidence="1">
    <location>
        <begin position="26"/>
        <end position="110"/>
    </location>
</feature>
<organism evidence="2 3">
    <name type="scientific">Rangifer tarandus platyrhynchus</name>
    <name type="common">Svalbard reindeer</name>
    <dbReference type="NCBI Taxonomy" id="3082113"/>
    <lineage>
        <taxon>Eukaryota</taxon>
        <taxon>Metazoa</taxon>
        <taxon>Chordata</taxon>
        <taxon>Craniata</taxon>
        <taxon>Vertebrata</taxon>
        <taxon>Euteleostomi</taxon>
        <taxon>Mammalia</taxon>
        <taxon>Eutheria</taxon>
        <taxon>Laurasiatheria</taxon>
        <taxon>Artiodactyla</taxon>
        <taxon>Ruminantia</taxon>
        <taxon>Pecora</taxon>
        <taxon>Cervidae</taxon>
        <taxon>Odocoileinae</taxon>
        <taxon>Rangifer</taxon>
    </lineage>
</organism>
<evidence type="ECO:0000313" key="3">
    <source>
        <dbReference type="Proteomes" id="UP001176941"/>
    </source>
</evidence>
<dbReference type="Proteomes" id="UP001176941">
    <property type="component" value="Chromosome 25"/>
</dbReference>
<gene>
    <name evidence="2" type="ORF">MRATA1EN1_LOCUS14887</name>
</gene>
<accession>A0ABN8YWE5</accession>
<keyword evidence="3" id="KW-1185">Reference proteome</keyword>
<evidence type="ECO:0000256" key="1">
    <source>
        <dbReference type="SAM" id="MobiDB-lite"/>
    </source>
</evidence>
<sequence length="139" mass="14713">MWSQDSGPVTSWSLQALGRDVSISESAAGIPSSPTQGWVMSMPCRGTVPPEDGGKDCNSEGHSPMACSREVVPGRAHVGSGSAEGPVGKRTGRVGSHGTWGEGRLDCGHHGLQQDRTQPLFLRDSAESFHLLPSTQTYR</sequence>
<protein>
    <submittedName>
        <fullName evidence="2">Uncharacterized protein</fullName>
    </submittedName>
</protein>
<proteinExistence type="predicted"/>